<evidence type="ECO:0000313" key="7">
    <source>
        <dbReference type="Proteomes" id="UP001152523"/>
    </source>
</evidence>
<organism evidence="6 7">
    <name type="scientific">Cuscuta epithymum</name>
    <dbReference type="NCBI Taxonomy" id="186058"/>
    <lineage>
        <taxon>Eukaryota</taxon>
        <taxon>Viridiplantae</taxon>
        <taxon>Streptophyta</taxon>
        <taxon>Embryophyta</taxon>
        <taxon>Tracheophyta</taxon>
        <taxon>Spermatophyta</taxon>
        <taxon>Magnoliopsida</taxon>
        <taxon>eudicotyledons</taxon>
        <taxon>Gunneridae</taxon>
        <taxon>Pentapetalae</taxon>
        <taxon>asterids</taxon>
        <taxon>lamiids</taxon>
        <taxon>Solanales</taxon>
        <taxon>Convolvulaceae</taxon>
        <taxon>Cuscuteae</taxon>
        <taxon>Cuscuta</taxon>
        <taxon>Cuscuta subgen. Cuscuta</taxon>
    </lineage>
</organism>
<keyword evidence="3" id="KW-0804">Transcription</keyword>
<comment type="caution">
    <text evidence="6">The sequence shown here is derived from an EMBL/GenBank/DDBJ whole genome shotgun (WGS) entry which is preliminary data.</text>
</comment>
<feature type="compositionally biased region" description="Basic residues" evidence="5">
    <location>
        <begin position="15"/>
        <end position="30"/>
    </location>
</feature>
<dbReference type="InterPro" id="IPR007811">
    <property type="entry name" value="RPC4"/>
</dbReference>
<sequence length="289" mass="31908">MDPEALAASTAAAKTTRKVRFAPKGPPRRAQKLVLPKPEKVEDDIDGVKADELLRRFNESTSFRTTRADKKGSIQFVSGDSSKSFGSHLLPKGANKSSNDVIPGQEPEKEYKEPWDYYSYYPITLPLRRPYSGNPEVLDEKEFGSQNSNYNESSTNSAAELGLFEEDGEDNMFFFQLPLLLPTIKQHANASEGSEAANNNPKASKARLCKLDDLNGGFLGKMLVYKSGAIKMKLGETLYDVSPGTDCIFSQNAVAMNLEEKYCCNIGELNKRAIVTPDIDFILGSMPDL</sequence>
<keyword evidence="4" id="KW-0539">Nucleus</keyword>
<reference evidence="6" key="1">
    <citation type="submission" date="2022-07" db="EMBL/GenBank/DDBJ databases">
        <authorList>
            <person name="Macas J."/>
            <person name="Novak P."/>
            <person name="Neumann P."/>
        </authorList>
    </citation>
    <scope>NUCLEOTIDE SEQUENCE</scope>
</reference>
<evidence type="ECO:0000256" key="4">
    <source>
        <dbReference type="ARBA" id="ARBA00023242"/>
    </source>
</evidence>
<dbReference type="GO" id="GO:0005666">
    <property type="term" value="C:RNA polymerase III complex"/>
    <property type="evidence" value="ECO:0007669"/>
    <property type="project" value="InterPro"/>
</dbReference>
<dbReference type="EMBL" id="CAMAPF010000127">
    <property type="protein sequence ID" value="CAH9104496.1"/>
    <property type="molecule type" value="Genomic_DNA"/>
</dbReference>
<feature type="region of interest" description="Disordered" evidence="5">
    <location>
        <begin position="1"/>
        <end position="30"/>
    </location>
</feature>
<comment type="subcellular location">
    <subcellularLocation>
        <location evidence="1">Nucleus</location>
    </subcellularLocation>
</comment>
<name>A0AAV0DNM0_9ASTE</name>
<keyword evidence="7" id="KW-1185">Reference proteome</keyword>
<dbReference type="PANTHER" id="PTHR13408:SF0">
    <property type="entry name" value="DNA-DIRECTED RNA POLYMERASE III SUBUNIT RPC4"/>
    <property type="match status" value="1"/>
</dbReference>
<evidence type="ECO:0000256" key="1">
    <source>
        <dbReference type="ARBA" id="ARBA00004123"/>
    </source>
</evidence>
<evidence type="ECO:0000256" key="5">
    <source>
        <dbReference type="SAM" id="MobiDB-lite"/>
    </source>
</evidence>
<accession>A0AAV0DNM0</accession>
<dbReference type="GO" id="GO:0003677">
    <property type="term" value="F:DNA binding"/>
    <property type="evidence" value="ECO:0007669"/>
    <property type="project" value="InterPro"/>
</dbReference>
<dbReference type="AlphaFoldDB" id="A0AAV0DNM0"/>
<gene>
    <name evidence="6" type="ORF">CEPIT_LOCUS16825</name>
</gene>
<evidence type="ECO:0000256" key="2">
    <source>
        <dbReference type="ARBA" id="ARBA00022478"/>
    </source>
</evidence>
<keyword evidence="2" id="KW-0240">DNA-directed RNA polymerase</keyword>
<dbReference type="Proteomes" id="UP001152523">
    <property type="component" value="Unassembled WGS sequence"/>
</dbReference>
<evidence type="ECO:0000256" key="3">
    <source>
        <dbReference type="ARBA" id="ARBA00023163"/>
    </source>
</evidence>
<dbReference type="GO" id="GO:0042797">
    <property type="term" value="P:tRNA transcription by RNA polymerase III"/>
    <property type="evidence" value="ECO:0007669"/>
    <property type="project" value="TreeGrafter"/>
</dbReference>
<evidence type="ECO:0000313" key="6">
    <source>
        <dbReference type="EMBL" id="CAH9104496.1"/>
    </source>
</evidence>
<feature type="compositionally biased region" description="Low complexity" evidence="5">
    <location>
        <begin position="1"/>
        <end position="14"/>
    </location>
</feature>
<feature type="region of interest" description="Disordered" evidence="5">
    <location>
        <begin position="87"/>
        <end position="108"/>
    </location>
</feature>
<protein>
    <submittedName>
        <fullName evidence="6">Uncharacterized protein</fullName>
    </submittedName>
</protein>
<dbReference type="Pfam" id="PF05132">
    <property type="entry name" value="RNA_pol_Rpc4"/>
    <property type="match status" value="1"/>
</dbReference>
<dbReference type="PANTHER" id="PTHR13408">
    <property type="entry name" value="DNA-DIRECTED RNA POLYMERASE III"/>
    <property type="match status" value="1"/>
</dbReference>
<proteinExistence type="predicted"/>